<dbReference type="Proteomes" id="UP001596395">
    <property type="component" value="Unassembled WGS sequence"/>
</dbReference>
<dbReference type="InterPro" id="IPR006016">
    <property type="entry name" value="UspA"/>
</dbReference>
<dbReference type="AlphaFoldDB" id="A0ABD5VFC2"/>
<organism evidence="2 3">
    <name type="scientific">Halorubellus litoreus</name>
    <dbReference type="NCBI Taxonomy" id="755308"/>
    <lineage>
        <taxon>Archaea</taxon>
        <taxon>Methanobacteriati</taxon>
        <taxon>Methanobacteriota</taxon>
        <taxon>Stenosarchaea group</taxon>
        <taxon>Halobacteria</taxon>
        <taxon>Halobacteriales</taxon>
        <taxon>Halorubellaceae</taxon>
        <taxon>Halorubellus</taxon>
    </lineage>
</organism>
<dbReference type="Gene3D" id="3.40.50.620">
    <property type="entry name" value="HUPs"/>
    <property type="match status" value="1"/>
</dbReference>
<accession>A0ABD5VFC2</accession>
<dbReference type="CDD" id="cd00293">
    <property type="entry name" value="USP-like"/>
    <property type="match status" value="1"/>
</dbReference>
<dbReference type="Pfam" id="PF00582">
    <property type="entry name" value="Usp"/>
    <property type="match status" value="1"/>
</dbReference>
<feature type="domain" description="UspA" evidence="1">
    <location>
        <begin position="31"/>
        <end position="175"/>
    </location>
</feature>
<dbReference type="RefSeq" id="WP_336348895.1">
    <property type="nucleotide sequence ID" value="NZ_JAZAQL010000001.1"/>
</dbReference>
<dbReference type="EMBL" id="JBHSXN010000001">
    <property type="protein sequence ID" value="MFC6951887.1"/>
    <property type="molecule type" value="Genomic_DNA"/>
</dbReference>
<keyword evidence="3" id="KW-1185">Reference proteome</keyword>
<reference evidence="2 3" key="1">
    <citation type="journal article" date="2019" name="Int. J. Syst. Evol. Microbiol.">
        <title>The Global Catalogue of Microorganisms (GCM) 10K type strain sequencing project: providing services to taxonomists for standard genome sequencing and annotation.</title>
        <authorList>
            <consortium name="The Broad Institute Genomics Platform"/>
            <consortium name="The Broad Institute Genome Sequencing Center for Infectious Disease"/>
            <person name="Wu L."/>
            <person name="Ma J."/>
        </authorList>
    </citation>
    <scope>NUCLEOTIDE SEQUENCE [LARGE SCALE GENOMIC DNA]</scope>
    <source>
        <strain evidence="2 3">GX26</strain>
    </source>
</reference>
<dbReference type="SUPFAM" id="SSF52402">
    <property type="entry name" value="Adenine nucleotide alpha hydrolases-like"/>
    <property type="match status" value="1"/>
</dbReference>
<evidence type="ECO:0000259" key="1">
    <source>
        <dbReference type="Pfam" id="PF00582"/>
    </source>
</evidence>
<name>A0ABD5VFC2_9EURY</name>
<dbReference type="InterPro" id="IPR014729">
    <property type="entry name" value="Rossmann-like_a/b/a_fold"/>
</dbReference>
<sequence length="180" mass="19408">MTESTRGTAAAAGQDLGVANDVRARRDHRDTVLLPIGYGDAERVETLANTAAEVAGMMETTVRVLHVFTEDRYAAVRDRLNYHQDERPDPDDLVGRVAPVRDVVGRLEEPLRAWGTTMDVDARVGDDVAGEIVAAADAVDAKRVLVGGRRRTPTGKVVFGSTAQRVALNAPCPVTFGRDD</sequence>
<protein>
    <submittedName>
        <fullName evidence="2">Universal stress protein</fullName>
    </submittedName>
</protein>
<gene>
    <name evidence="2" type="ORF">ACFQGB_03340</name>
</gene>
<evidence type="ECO:0000313" key="2">
    <source>
        <dbReference type="EMBL" id="MFC6951887.1"/>
    </source>
</evidence>
<comment type="caution">
    <text evidence="2">The sequence shown here is derived from an EMBL/GenBank/DDBJ whole genome shotgun (WGS) entry which is preliminary data.</text>
</comment>
<evidence type="ECO:0000313" key="3">
    <source>
        <dbReference type="Proteomes" id="UP001596395"/>
    </source>
</evidence>
<proteinExistence type="predicted"/>